<proteinExistence type="predicted"/>
<dbReference type="PROSITE" id="PS50097">
    <property type="entry name" value="BTB"/>
    <property type="match status" value="1"/>
</dbReference>
<dbReference type="Pfam" id="PF00651">
    <property type="entry name" value="BTB"/>
    <property type="match status" value="1"/>
</dbReference>
<evidence type="ECO:0000313" key="3">
    <source>
        <dbReference type="EMBL" id="KZN93545.1"/>
    </source>
</evidence>
<dbReference type="SUPFAM" id="SSF54695">
    <property type="entry name" value="POZ domain"/>
    <property type="match status" value="1"/>
</dbReference>
<evidence type="ECO:0000259" key="2">
    <source>
        <dbReference type="PROSITE" id="PS50097"/>
    </source>
</evidence>
<dbReference type="SMART" id="SM00225">
    <property type="entry name" value="BTB"/>
    <property type="match status" value="1"/>
</dbReference>
<dbReference type="EMBL" id="CM002798">
    <property type="protein sequence ID" value="KZN93545.1"/>
    <property type="molecule type" value="Genomic_DNA"/>
</dbReference>
<feature type="compositionally biased region" description="Basic and acidic residues" evidence="1">
    <location>
        <begin position="99"/>
        <end position="109"/>
    </location>
</feature>
<feature type="region of interest" description="Disordered" evidence="1">
    <location>
        <begin position="99"/>
        <end position="123"/>
    </location>
</feature>
<evidence type="ECO:0000256" key="1">
    <source>
        <dbReference type="SAM" id="MobiDB-lite"/>
    </source>
</evidence>
<dbReference type="PANTHER" id="PTHR47843">
    <property type="entry name" value="BTB DOMAIN-CONTAINING PROTEIN-RELATED"/>
    <property type="match status" value="1"/>
</dbReference>
<accession>A0A167Y427</accession>
<sequence>MKKKTPLRKSRPFKELLRGLASIHLDPKYSDLTIVCGDKEYAVHKCIVCPRSKFFAKACDSGFEESVTNRVVLEEKPDLIERMIEYLYTLDYHLKVHPPETELSGHPDGENAEDSLEELGDTDEEAATACNTLSLHILMYSFADRLLIHGLKALSKDKVEKELALVRLDSSTFPHIISGIYSSTPESDRGLRDLALQMTMDNLVALRSAAGTGEESGPMAFPDSLAKSTPQFPSDLVVEMMNRTVAKVTKLGSTAQRKPQSAAVHARRFRKPHADRQTDMALLTSALLASSEADEIYSSHSVHPRPAKYLSIYPAHYC</sequence>
<dbReference type="Proteomes" id="UP000076449">
    <property type="component" value="Chromosome I"/>
</dbReference>
<feature type="compositionally biased region" description="Acidic residues" evidence="1">
    <location>
        <begin position="110"/>
        <end position="123"/>
    </location>
</feature>
<dbReference type="PANTHER" id="PTHR47843:SF5">
    <property type="entry name" value="BTB_POZ DOMAIN PROTEIN"/>
    <property type="match status" value="1"/>
</dbReference>
<protein>
    <recommendedName>
        <fullName evidence="2">BTB domain-containing protein</fullName>
    </recommendedName>
</protein>
<feature type="domain" description="BTB" evidence="2">
    <location>
        <begin position="30"/>
        <end position="96"/>
    </location>
</feature>
<dbReference type="Gene3D" id="3.30.710.10">
    <property type="entry name" value="Potassium Channel Kv1.1, Chain A"/>
    <property type="match status" value="1"/>
</dbReference>
<dbReference type="CDD" id="cd18186">
    <property type="entry name" value="BTB_POZ_ZBTB_KLHL-like"/>
    <property type="match status" value="1"/>
</dbReference>
<reference evidence="3" key="1">
    <citation type="journal article" date="2014" name="Genome Announc.">
        <title>Complete sequencing and chromosome-scale genome assembly of the industrial progenitor strain P2niaD18 from the penicillin producer Penicillium chrysogenum.</title>
        <authorList>
            <person name="Specht T."/>
            <person name="Dahlmann T.A."/>
            <person name="Zadra I."/>
            <person name="Kurnsteiner H."/>
            <person name="Kuck U."/>
        </authorList>
    </citation>
    <scope>NUCLEOTIDE SEQUENCE [LARGE SCALE GENOMIC DNA]</scope>
    <source>
        <strain evidence="3">P2niaD18</strain>
    </source>
</reference>
<dbReference type="AlphaFoldDB" id="A0A167Y427"/>
<dbReference type="InterPro" id="IPR000210">
    <property type="entry name" value="BTB/POZ_dom"/>
</dbReference>
<gene>
    <name evidence="3" type="ORF">EN45_037230</name>
</gene>
<name>A0A167Y427_PENCH</name>
<organism evidence="3">
    <name type="scientific">Penicillium chrysogenum</name>
    <name type="common">Penicillium notatum</name>
    <dbReference type="NCBI Taxonomy" id="5076"/>
    <lineage>
        <taxon>Eukaryota</taxon>
        <taxon>Fungi</taxon>
        <taxon>Dikarya</taxon>
        <taxon>Ascomycota</taxon>
        <taxon>Pezizomycotina</taxon>
        <taxon>Eurotiomycetes</taxon>
        <taxon>Eurotiomycetidae</taxon>
        <taxon>Eurotiales</taxon>
        <taxon>Aspergillaceae</taxon>
        <taxon>Penicillium</taxon>
        <taxon>Penicillium chrysogenum species complex</taxon>
    </lineage>
</organism>
<dbReference type="InterPro" id="IPR011333">
    <property type="entry name" value="SKP1/BTB/POZ_sf"/>
</dbReference>